<dbReference type="Gene3D" id="3.30.420.10">
    <property type="entry name" value="Ribonuclease H-like superfamily/Ribonuclease H"/>
    <property type="match status" value="1"/>
</dbReference>
<sequence length="124" mass="14628">MQDDWDDWLPAALYAYNGAKHSTTNFSPNELMMGRQLRSPNELLLSHRVTTIDNYGEYHKSLVEQMDRTRNLADVFTAQEQARQAKYYDRSTVRKKEHFKPGMLVWLYKPPRGNGVTKLVHRWV</sequence>
<keyword evidence="2" id="KW-1185">Reference proteome</keyword>
<evidence type="ECO:0000313" key="2">
    <source>
        <dbReference type="Proteomes" id="UP000002640"/>
    </source>
</evidence>
<dbReference type="GO" id="GO:0003676">
    <property type="term" value="F:nucleic acid binding"/>
    <property type="evidence" value="ECO:0007669"/>
    <property type="project" value="InterPro"/>
</dbReference>
<evidence type="ECO:0000313" key="1">
    <source>
        <dbReference type="EMBL" id="EGZ26885.1"/>
    </source>
</evidence>
<gene>
    <name evidence="1" type="ORF">PHYSODRAFT_320761</name>
</gene>
<dbReference type="PANTHER" id="PTHR47266">
    <property type="entry name" value="ENDONUCLEASE-RELATED"/>
    <property type="match status" value="1"/>
</dbReference>
<dbReference type="KEGG" id="psoj:PHYSODRAFT_320761"/>
<dbReference type="EMBL" id="JH159151">
    <property type="protein sequence ID" value="EGZ26885.1"/>
    <property type="molecule type" value="Genomic_DNA"/>
</dbReference>
<dbReference type="RefSeq" id="XP_009514160.1">
    <property type="nucleotide sequence ID" value="XM_009515865.1"/>
</dbReference>
<dbReference type="Proteomes" id="UP000002640">
    <property type="component" value="Unassembled WGS sequence"/>
</dbReference>
<dbReference type="InterPro" id="IPR036397">
    <property type="entry name" value="RNaseH_sf"/>
</dbReference>
<dbReference type="InterPro" id="IPR052160">
    <property type="entry name" value="Gypsy_RT_Integrase-like"/>
</dbReference>
<reference evidence="1 2" key="1">
    <citation type="journal article" date="2006" name="Science">
        <title>Phytophthora genome sequences uncover evolutionary origins and mechanisms of pathogenesis.</title>
        <authorList>
            <person name="Tyler B.M."/>
            <person name="Tripathy S."/>
            <person name="Zhang X."/>
            <person name="Dehal P."/>
            <person name="Jiang R.H."/>
            <person name="Aerts A."/>
            <person name="Arredondo F.D."/>
            <person name="Baxter L."/>
            <person name="Bensasson D."/>
            <person name="Beynon J.L."/>
            <person name="Chapman J."/>
            <person name="Damasceno C.M."/>
            <person name="Dorrance A.E."/>
            <person name="Dou D."/>
            <person name="Dickerman A.W."/>
            <person name="Dubchak I.L."/>
            <person name="Garbelotto M."/>
            <person name="Gijzen M."/>
            <person name="Gordon S.G."/>
            <person name="Govers F."/>
            <person name="Grunwald N.J."/>
            <person name="Huang W."/>
            <person name="Ivors K.L."/>
            <person name="Jones R.W."/>
            <person name="Kamoun S."/>
            <person name="Krampis K."/>
            <person name="Lamour K.H."/>
            <person name="Lee M.K."/>
            <person name="McDonald W.H."/>
            <person name="Medina M."/>
            <person name="Meijer H.J."/>
            <person name="Nordberg E.K."/>
            <person name="Maclean D.J."/>
            <person name="Ospina-Giraldo M.D."/>
            <person name="Morris P.F."/>
            <person name="Phuntumart V."/>
            <person name="Putnam N.H."/>
            <person name="Rash S."/>
            <person name="Rose J.K."/>
            <person name="Sakihama Y."/>
            <person name="Salamov A.A."/>
            <person name="Savidor A."/>
            <person name="Scheuring C.F."/>
            <person name="Smith B.M."/>
            <person name="Sobral B.W."/>
            <person name="Terry A."/>
            <person name="Torto-Alalibo T.A."/>
            <person name="Win J."/>
            <person name="Xu Z."/>
            <person name="Zhang H."/>
            <person name="Grigoriev I.V."/>
            <person name="Rokhsar D.S."/>
            <person name="Boore J.L."/>
        </authorList>
    </citation>
    <scope>NUCLEOTIDE SEQUENCE [LARGE SCALE GENOMIC DNA]</scope>
    <source>
        <strain evidence="1 2">P6497</strain>
    </source>
</reference>
<proteinExistence type="predicted"/>
<dbReference type="InParanoid" id="G4YEP1"/>
<dbReference type="STRING" id="1094619.G4YEP1"/>
<protein>
    <recommendedName>
        <fullName evidence="3">Integrase catalytic domain-containing protein</fullName>
    </recommendedName>
</protein>
<name>G4YEP1_PHYSP</name>
<accession>G4YEP1</accession>
<organism evidence="1 2">
    <name type="scientific">Phytophthora sojae (strain P6497)</name>
    <name type="common">Soybean stem and root rot agent</name>
    <name type="synonym">Phytophthora megasperma f. sp. glycines</name>
    <dbReference type="NCBI Taxonomy" id="1094619"/>
    <lineage>
        <taxon>Eukaryota</taxon>
        <taxon>Sar</taxon>
        <taxon>Stramenopiles</taxon>
        <taxon>Oomycota</taxon>
        <taxon>Peronosporomycetes</taxon>
        <taxon>Peronosporales</taxon>
        <taxon>Peronosporaceae</taxon>
        <taxon>Phytophthora</taxon>
    </lineage>
</organism>
<evidence type="ECO:0008006" key="3">
    <source>
        <dbReference type="Google" id="ProtNLM"/>
    </source>
</evidence>
<dbReference type="GeneID" id="20644524"/>
<dbReference type="AlphaFoldDB" id="G4YEP1"/>